<dbReference type="AlphaFoldDB" id="A0A8J5XMY2"/>
<gene>
    <name evidence="6" type="ORF">KFE25_010160</name>
</gene>
<dbReference type="SMART" id="SM00360">
    <property type="entry name" value="RRM"/>
    <property type="match status" value="2"/>
</dbReference>
<name>A0A8J5XMY2_DIALT</name>
<dbReference type="Pfam" id="PF00076">
    <property type="entry name" value="RRM_1"/>
    <property type="match status" value="2"/>
</dbReference>
<dbReference type="PROSITE" id="PS50102">
    <property type="entry name" value="RRM"/>
    <property type="match status" value="2"/>
</dbReference>
<evidence type="ECO:0000256" key="2">
    <source>
        <dbReference type="ARBA" id="ARBA00022884"/>
    </source>
</evidence>
<dbReference type="EMBL" id="JAGTXO010000012">
    <property type="protein sequence ID" value="KAG8464792.1"/>
    <property type="molecule type" value="Genomic_DNA"/>
</dbReference>
<evidence type="ECO:0000259" key="5">
    <source>
        <dbReference type="PROSITE" id="PS50102"/>
    </source>
</evidence>
<evidence type="ECO:0000256" key="4">
    <source>
        <dbReference type="SAM" id="MobiDB-lite"/>
    </source>
</evidence>
<dbReference type="SUPFAM" id="SSF54928">
    <property type="entry name" value="RNA-binding domain, RBD"/>
    <property type="match status" value="2"/>
</dbReference>
<dbReference type="InterPro" id="IPR000504">
    <property type="entry name" value="RRM_dom"/>
</dbReference>
<dbReference type="OMA" id="NDECTIF"/>
<keyword evidence="1" id="KW-0677">Repeat</keyword>
<reference evidence="6" key="1">
    <citation type="submission" date="2021-05" db="EMBL/GenBank/DDBJ databases">
        <title>The genome of the haptophyte Pavlova lutheri (Diacronema luteri, Pavlovales) - a model for lipid biosynthesis in eukaryotic algae.</title>
        <authorList>
            <person name="Hulatt C.J."/>
            <person name="Posewitz M.C."/>
        </authorList>
    </citation>
    <scope>NUCLEOTIDE SEQUENCE</scope>
    <source>
        <strain evidence="6">NIVA-4/92</strain>
    </source>
</reference>
<feature type="domain" description="RRM" evidence="5">
    <location>
        <begin position="160"/>
        <end position="236"/>
    </location>
</feature>
<feature type="compositionally biased region" description="Basic residues" evidence="4">
    <location>
        <begin position="257"/>
        <end position="270"/>
    </location>
</feature>
<proteinExistence type="predicted"/>
<feature type="compositionally biased region" description="Low complexity" evidence="4">
    <location>
        <begin position="37"/>
        <end position="47"/>
    </location>
</feature>
<dbReference type="OrthoDB" id="439808at2759"/>
<organism evidence="6 7">
    <name type="scientific">Diacronema lutheri</name>
    <name type="common">Unicellular marine alga</name>
    <name type="synonym">Monochrysis lutheri</name>
    <dbReference type="NCBI Taxonomy" id="2081491"/>
    <lineage>
        <taxon>Eukaryota</taxon>
        <taxon>Haptista</taxon>
        <taxon>Haptophyta</taxon>
        <taxon>Pavlovophyceae</taxon>
        <taxon>Pavlovales</taxon>
        <taxon>Pavlovaceae</taxon>
        <taxon>Diacronema</taxon>
    </lineage>
</organism>
<feature type="region of interest" description="Disordered" evidence="4">
    <location>
        <begin position="1"/>
        <end position="47"/>
    </location>
</feature>
<dbReference type="PANTHER" id="PTHR23236">
    <property type="entry name" value="EUKARYOTIC TRANSLATION INITIATION FACTOR 4B/4H"/>
    <property type="match status" value="1"/>
</dbReference>
<feature type="domain" description="RRM" evidence="5">
    <location>
        <begin position="54"/>
        <end position="131"/>
    </location>
</feature>
<comment type="caution">
    <text evidence="6">The sequence shown here is derived from an EMBL/GenBank/DDBJ whole genome shotgun (WGS) entry which is preliminary data.</text>
</comment>
<keyword evidence="2 3" id="KW-0694">RNA-binding</keyword>
<evidence type="ECO:0000313" key="6">
    <source>
        <dbReference type="EMBL" id="KAG8464792.1"/>
    </source>
</evidence>
<evidence type="ECO:0000256" key="1">
    <source>
        <dbReference type="ARBA" id="ARBA00022737"/>
    </source>
</evidence>
<accession>A0A8J5XMY2</accession>
<dbReference type="CDD" id="cd12271">
    <property type="entry name" value="RRM1_PHIP1"/>
    <property type="match status" value="1"/>
</dbReference>
<evidence type="ECO:0000256" key="3">
    <source>
        <dbReference type="PROSITE-ProRule" id="PRU00176"/>
    </source>
</evidence>
<feature type="region of interest" description="Disordered" evidence="4">
    <location>
        <begin position="231"/>
        <end position="270"/>
    </location>
</feature>
<dbReference type="Proteomes" id="UP000751190">
    <property type="component" value="Unassembled WGS sequence"/>
</dbReference>
<dbReference type="InterPro" id="IPR035979">
    <property type="entry name" value="RBD_domain_sf"/>
</dbReference>
<dbReference type="InterPro" id="IPR012677">
    <property type="entry name" value="Nucleotide-bd_a/b_plait_sf"/>
</dbReference>
<protein>
    <recommendedName>
        <fullName evidence="5">RRM domain-containing protein</fullName>
    </recommendedName>
</protein>
<dbReference type="GO" id="GO:0003723">
    <property type="term" value="F:RNA binding"/>
    <property type="evidence" value="ECO:0007669"/>
    <property type="project" value="UniProtKB-UniRule"/>
</dbReference>
<dbReference type="InterPro" id="IPR034361">
    <property type="entry name" value="PHIP1_RRM1"/>
</dbReference>
<keyword evidence="7" id="KW-1185">Reference proteome</keyword>
<dbReference type="PANTHER" id="PTHR23236:SF119">
    <property type="entry name" value="NUCLEAR RNA-BINDING PROTEIN SART-3"/>
    <property type="match status" value="1"/>
</dbReference>
<dbReference type="Gene3D" id="3.30.70.330">
    <property type="match status" value="2"/>
</dbReference>
<sequence length="270" mass="28565">MSDTHHSLRNKKRKAQREEEAAKRAAAAAGLGAQDETPASDATPASTPSAADGCLVYVGGLPFTYAEADVRGAFAECGTIEHVHCMRFPDSGKFRGIALITFASVAAAEKATAWDGIEWEGRFLVIKPGKALPKDAKREVGPIVVGGVRPDERPKPVGSTTAYVGNLNFDTTAEELAAVFAGCPIAGVRIATDKGTGRQKGFAHVEFEDGDTLERAMRMNGTLLRGRELAMHYSTTTGPSAKQRAPPPPAAAQPARSGKRRGKQPRAVSK</sequence>
<evidence type="ECO:0000313" key="7">
    <source>
        <dbReference type="Proteomes" id="UP000751190"/>
    </source>
</evidence>